<dbReference type="NCBIfam" id="NF007960">
    <property type="entry name" value="PRK10680.1"/>
    <property type="match status" value="1"/>
</dbReference>
<keyword evidence="9 13" id="KW-0479">Metal-binding</keyword>
<evidence type="ECO:0000259" key="14">
    <source>
        <dbReference type="SMART" id="SM00852"/>
    </source>
</evidence>
<dbReference type="CDD" id="cd00887">
    <property type="entry name" value="MoeA"/>
    <property type="match status" value="1"/>
</dbReference>
<evidence type="ECO:0000313" key="15">
    <source>
        <dbReference type="EMBL" id="RAL19616.1"/>
    </source>
</evidence>
<evidence type="ECO:0000256" key="6">
    <source>
        <dbReference type="ARBA" id="ARBA00021108"/>
    </source>
</evidence>
<evidence type="ECO:0000256" key="13">
    <source>
        <dbReference type="RuleBase" id="RU365090"/>
    </source>
</evidence>
<dbReference type="GO" id="GO:0005829">
    <property type="term" value="C:cytosol"/>
    <property type="evidence" value="ECO:0007669"/>
    <property type="project" value="TreeGrafter"/>
</dbReference>
<comment type="pathway">
    <text evidence="3 13">Cofactor biosynthesis; molybdopterin biosynthesis.</text>
</comment>
<dbReference type="Gene3D" id="3.90.105.10">
    <property type="entry name" value="Molybdopterin biosynthesis moea protein, domain 2"/>
    <property type="match status" value="1"/>
</dbReference>
<keyword evidence="8 13" id="KW-0808">Transferase</keyword>
<dbReference type="FunFam" id="3.40.980.10:FF:000004">
    <property type="entry name" value="Molybdopterin molybdenumtransferase"/>
    <property type="match status" value="1"/>
</dbReference>
<dbReference type="InterPro" id="IPR036688">
    <property type="entry name" value="MoeA_C_domain_IV_sf"/>
</dbReference>
<dbReference type="InterPro" id="IPR001453">
    <property type="entry name" value="MoaB/Mog_dom"/>
</dbReference>
<dbReference type="Proteomes" id="UP000248689">
    <property type="component" value="Unassembled WGS sequence"/>
</dbReference>
<sequence length="410" mass="44483">MSLLPLSQALDTMLNQLPRPASQEILPLNQAVNRLCAEDIFSPINVPNFDNSAMDGYAVRMADLEQYQTFKVVGKAFAGSPFLAEMPQGCCVRIMTGAKVPAEADTVVMQEDTTLNADGTVTFNRSPKKQGDNVRCVGEDVKQGDLVLAKGSLLNVASLPLLASLGIDKVAVYPRLKVAILSTGDELVSVGNPLQDGQIYDTNRFTLRLLLEKMNCDILDYGILPDDPVLFEKAFTEAQQAADVLITSGGVSVGEADFTKDVLEKLGQIGFWKIAMKPGKPFAFGKLEKAWFFGLPGNPVSALATFYQLVQPALLKLAGSSDEKIANFSPKLTACAAVPLKKAVGRQDFQRGFFYANEQGQLDVKSVGTQGSHIFSAFNESNCFIVLEQERGNVAVGEQVVIQPFNYLLR</sequence>
<dbReference type="PANTHER" id="PTHR10192:SF5">
    <property type="entry name" value="GEPHYRIN"/>
    <property type="match status" value="1"/>
</dbReference>
<dbReference type="SUPFAM" id="SSF53218">
    <property type="entry name" value="Molybdenum cofactor biosynthesis proteins"/>
    <property type="match status" value="1"/>
</dbReference>
<dbReference type="EC" id="2.10.1.1" evidence="5 13"/>
<comment type="function">
    <text evidence="2 13">Catalyzes the insertion of molybdate into adenylated molybdopterin with the concomitant release of AMP.</text>
</comment>
<dbReference type="FunFam" id="2.40.340.10:FF:000003">
    <property type="entry name" value="Molybdopterin molybdenumtransferase"/>
    <property type="match status" value="1"/>
</dbReference>
<organism evidence="15 16">
    <name type="scientific">Glaesserella australis</name>
    <dbReference type="NCBI Taxonomy" id="2094024"/>
    <lineage>
        <taxon>Bacteria</taxon>
        <taxon>Pseudomonadati</taxon>
        <taxon>Pseudomonadota</taxon>
        <taxon>Gammaproteobacteria</taxon>
        <taxon>Pasteurellales</taxon>
        <taxon>Pasteurellaceae</taxon>
        <taxon>Glaesserella</taxon>
    </lineage>
</organism>
<dbReference type="PROSITE" id="PS01079">
    <property type="entry name" value="MOCF_BIOSYNTHESIS_2"/>
    <property type="match status" value="1"/>
</dbReference>
<reference evidence="16" key="1">
    <citation type="submission" date="2018-02" db="EMBL/GenBank/DDBJ databases">
        <title>Glaesserella australis sp. nov., isolated from the lungs of pigs.</title>
        <authorList>
            <person name="Turni C."/>
            <person name="Christensen H."/>
        </authorList>
    </citation>
    <scope>NUCLEOTIDE SEQUENCE [LARGE SCALE GENOMIC DNA]</scope>
    <source>
        <strain evidence="16">HS4635</strain>
    </source>
</reference>
<dbReference type="InterPro" id="IPR038987">
    <property type="entry name" value="MoeA-like"/>
</dbReference>
<dbReference type="NCBIfam" id="TIGR00177">
    <property type="entry name" value="molyb_syn"/>
    <property type="match status" value="1"/>
</dbReference>
<keyword evidence="7 13" id="KW-0500">Molybdenum</keyword>
<dbReference type="InterPro" id="IPR005111">
    <property type="entry name" value="MoeA_C_domain_IV"/>
</dbReference>
<dbReference type="Gene3D" id="3.40.980.10">
    <property type="entry name" value="MoaB/Mog-like domain"/>
    <property type="match status" value="1"/>
</dbReference>
<dbReference type="Gene3D" id="2.170.190.11">
    <property type="entry name" value="Molybdopterin biosynthesis moea protein, domain 3"/>
    <property type="match status" value="1"/>
</dbReference>
<evidence type="ECO:0000256" key="4">
    <source>
        <dbReference type="ARBA" id="ARBA00010763"/>
    </source>
</evidence>
<keyword evidence="11 13" id="KW-0501">Molybdenum cofactor biosynthesis</keyword>
<dbReference type="SUPFAM" id="SSF63882">
    <property type="entry name" value="MoeA N-terminal region -like"/>
    <property type="match status" value="1"/>
</dbReference>
<comment type="catalytic activity">
    <reaction evidence="12">
        <text>adenylyl-molybdopterin + molybdate = Mo-molybdopterin + AMP + H(+)</text>
        <dbReference type="Rhea" id="RHEA:35047"/>
        <dbReference type="ChEBI" id="CHEBI:15378"/>
        <dbReference type="ChEBI" id="CHEBI:36264"/>
        <dbReference type="ChEBI" id="CHEBI:62727"/>
        <dbReference type="ChEBI" id="CHEBI:71302"/>
        <dbReference type="ChEBI" id="CHEBI:456215"/>
        <dbReference type="EC" id="2.10.1.1"/>
    </reaction>
</comment>
<evidence type="ECO:0000256" key="10">
    <source>
        <dbReference type="ARBA" id="ARBA00022842"/>
    </source>
</evidence>
<comment type="similarity">
    <text evidence="4 13">Belongs to the MoeA family.</text>
</comment>
<dbReference type="EMBL" id="PTPX01000002">
    <property type="protein sequence ID" value="RAL19616.1"/>
    <property type="molecule type" value="Genomic_DNA"/>
</dbReference>
<comment type="caution">
    <text evidence="15">The sequence shown here is derived from an EMBL/GenBank/DDBJ whole genome shotgun (WGS) entry which is preliminary data.</text>
</comment>
<keyword evidence="10 13" id="KW-0460">Magnesium</keyword>
<dbReference type="InterPro" id="IPR005110">
    <property type="entry name" value="MoeA_linker/N"/>
</dbReference>
<keyword evidence="16" id="KW-1185">Reference proteome</keyword>
<dbReference type="GO" id="GO:0046872">
    <property type="term" value="F:metal ion binding"/>
    <property type="evidence" value="ECO:0007669"/>
    <property type="project" value="UniProtKB-UniRule"/>
</dbReference>
<evidence type="ECO:0000256" key="12">
    <source>
        <dbReference type="ARBA" id="ARBA00047317"/>
    </source>
</evidence>
<dbReference type="OrthoDB" id="9804758at2"/>
<dbReference type="PANTHER" id="PTHR10192">
    <property type="entry name" value="MOLYBDOPTERIN BIOSYNTHESIS PROTEIN"/>
    <property type="match status" value="1"/>
</dbReference>
<dbReference type="Pfam" id="PF03454">
    <property type="entry name" value="MoeA_C"/>
    <property type="match status" value="1"/>
</dbReference>
<dbReference type="NCBIfam" id="NF045515">
    <property type="entry name" value="Glp_gephyrin"/>
    <property type="match status" value="1"/>
</dbReference>
<evidence type="ECO:0000313" key="16">
    <source>
        <dbReference type="Proteomes" id="UP000248689"/>
    </source>
</evidence>
<comment type="cofactor">
    <cofactor evidence="1 13">
        <name>Mg(2+)</name>
        <dbReference type="ChEBI" id="CHEBI:18420"/>
    </cofactor>
</comment>
<accession>A0A328BZA0</accession>
<gene>
    <name evidence="15" type="ORF">C5N92_01060</name>
</gene>
<evidence type="ECO:0000256" key="1">
    <source>
        <dbReference type="ARBA" id="ARBA00001946"/>
    </source>
</evidence>
<dbReference type="SMART" id="SM00852">
    <property type="entry name" value="MoCF_biosynth"/>
    <property type="match status" value="1"/>
</dbReference>
<dbReference type="InterPro" id="IPR036135">
    <property type="entry name" value="MoeA_linker/N_sf"/>
</dbReference>
<evidence type="ECO:0000256" key="5">
    <source>
        <dbReference type="ARBA" id="ARBA00013269"/>
    </source>
</evidence>
<proteinExistence type="inferred from homology"/>
<evidence type="ECO:0000256" key="2">
    <source>
        <dbReference type="ARBA" id="ARBA00002901"/>
    </source>
</evidence>
<dbReference type="Gene3D" id="2.40.340.10">
    <property type="entry name" value="MoeA, C-terminal, domain IV"/>
    <property type="match status" value="1"/>
</dbReference>
<dbReference type="GO" id="GO:0006777">
    <property type="term" value="P:Mo-molybdopterin cofactor biosynthetic process"/>
    <property type="evidence" value="ECO:0007669"/>
    <property type="project" value="UniProtKB-UniRule"/>
</dbReference>
<name>A0A328BZA0_9PAST</name>
<evidence type="ECO:0000256" key="9">
    <source>
        <dbReference type="ARBA" id="ARBA00022723"/>
    </source>
</evidence>
<dbReference type="RefSeq" id="WP_111749036.1">
    <property type="nucleotide sequence ID" value="NZ_PTPX01000002.1"/>
</dbReference>
<dbReference type="FunFam" id="2.170.190.11:FF:000001">
    <property type="entry name" value="Molybdopterin molybdenumtransferase"/>
    <property type="match status" value="1"/>
</dbReference>
<feature type="domain" description="MoaB/Mog" evidence="14">
    <location>
        <begin position="179"/>
        <end position="316"/>
    </location>
</feature>
<evidence type="ECO:0000256" key="11">
    <source>
        <dbReference type="ARBA" id="ARBA00023150"/>
    </source>
</evidence>
<dbReference type="Pfam" id="PF00994">
    <property type="entry name" value="MoCF_biosynth"/>
    <property type="match status" value="1"/>
</dbReference>
<evidence type="ECO:0000256" key="7">
    <source>
        <dbReference type="ARBA" id="ARBA00022505"/>
    </source>
</evidence>
<dbReference type="UniPathway" id="UPA00344"/>
<dbReference type="GO" id="GO:0061599">
    <property type="term" value="F:molybdopterin molybdotransferase activity"/>
    <property type="evidence" value="ECO:0007669"/>
    <property type="project" value="UniProtKB-UniRule"/>
</dbReference>
<evidence type="ECO:0000256" key="3">
    <source>
        <dbReference type="ARBA" id="ARBA00005046"/>
    </source>
</evidence>
<dbReference type="AlphaFoldDB" id="A0A328BZA0"/>
<dbReference type="Pfam" id="PF03453">
    <property type="entry name" value="MoeA_N"/>
    <property type="match status" value="1"/>
</dbReference>
<dbReference type="InterPro" id="IPR008284">
    <property type="entry name" value="MoCF_biosynth_CS"/>
</dbReference>
<evidence type="ECO:0000256" key="8">
    <source>
        <dbReference type="ARBA" id="ARBA00022679"/>
    </source>
</evidence>
<dbReference type="SUPFAM" id="SSF63867">
    <property type="entry name" value="MoeA C-terminal domain-like"/>
    <property type="match status" value="1"/>
</dbReference>
<protein>
    <recommendedName>
        <fullName evidence="6 13">Molybdopterin molybdenumtransferase</fullName>
        <ecNumber evidence="5 13">2.10.1.1</ecNumber>
    </recommendedName>
</protein>
<dbReference type="InterPro" id="IPR036425">
    <property type="entry name" value="MoaB/Mog-like_dom_sf"/>
</dbReference>